<dbReference type="Gene3D" id="3.90.1200.10">
    <property type="match status" value="1"/>
</dbReference>
<evidence type="ECO:0000259" key="1">
    <source>
        <dbReference type="SMART" id="SM00587"/>
    </source>
</evidence>
<dbReference type="AlphaFoldDB" id="A0AAN9VWM7"/>
<name>A0AAN9VWM7_9ORTH</name>
<reference evidence="2 3" key="1">
    <citation type="submission" date="2024-03" db="EMBL/GenBank/DDBJ databases">
        <title>The genome assembly and annotation of the cricket Gryllus longicercus Weissman &amp; Gray.</title>
        <authorList>
            <person name="Szrajer S."/>
            <person name="Gray D."/>
            <person name="Ylla G."/>
        </authorList>
    </citation>
    <scope>NUCLEOTIDE SEQUENCE [LARGE SCALE GENOMIC DNA]</scope>
    <source>
        <strain evidence="2">DAG 2021-001</strain>
        <tissue evidence="2">Whole body minus gut</tissue>
    </source>
</reference>
<proteinExistence type="predicted"/>
<dbReference type="Pfam" id="PF02958">
    <property type="entry name" value="EcKL"/>
    <property type="match status" value="1"/>
</dbReference>
<keyword evidence="3" id="KW-1185">Reference proteome</keyword>
<sequence length="404" mass="45769">MAQQTANDIASVPWIDKTFILKALRNSGDEKSNVTDVTVRYAVASGENYTSTIYRVEVTLDDGRQRSLMVKGPSLGEELATFAKMAGIFWREGGMLADAIPKMEALLDAAAPNKLHRFAARCLHYGCENNVEFLVMEDLAHSGFKMADRKRGLGLRHSLLALRSLARFHAASHALLRQQPELADGYDNMWRKPNHNMTEFIQGLVQSAADVCRTWIGFEKFVDILEKLKLKIRDLCIEINDPKPDSFNVITHGDFWVNNMMFRYENGDPVEFRMVDLQISHVASPAVDLQYFLSTSVSDDVYFNHRDLLLREYLFSLEETLQLLGIKAPPREAFLAAMDEHGIMAMFGALCIKPIALTPSTPDLEASNTGDHSGIAFMYQTPRIKRWLQTTLQEFSRKGWLKEQ</sequence>
<gene>
    <name evidence="2" type="ORF">R5R35_001154</name>
</gene>
<dbReference type="PANTHER" id="PTHR11012">
    <property type="entry name" value="PROTEIN KINASE-LIKE DOMAIN-CONTAINING"/>
    <property type="match status" value="1"/>
</dbReference>
<dbReference type="SMART" id="SM00587">
    <property type="entry name" value="CHK"/>
    <property type="match status" value="1"/>
</dbReference>
<dbReference type="EMBL" id="JAZDUA010000078">
    <property type="protein sequence ID" value="KAK7869212.1"/>
    <property type="molecule type" value="Genomic_DNA"/>
</dbReference>
<protein>
    <recommendedName>
        <fullName evidence="1">CHK kinase-like domain-containing protein</fullName>
    </recommendedName>
</protein>
<feature type="domain" description="CHK kinase-like" evidence="1">
    <location>
        <begin position="134"/>
        <end position="323"/>
    </location>
</feature>
<accession>A0AAN9VWM7</accession>
<dbReference type="InterPro" id="IPR011009">
    <property type="entry name" value="Kinase-like_dom_sf"/>
</dbReference>
<organism evidence="2 3">
    <name type="scientific">Gryllus longicercus</name>
    <dbReference type="NCBI Taxonomy" id="2509291"/>
    <lineage>
        <taxon>Eukaryota</taxon>
        <taxon>Metazoa</taxon>
        <taxon>Ecdysozoa</taxon>
        <taxon>Arthropoda</taxon>
        <taxon>Hexapoda</taxon>
        <taxon>Insecta</taxon>
        <taxon>Pterygota</taxon>
        <taxon>Neoptera</taxon>
        <taxon>Polyneoptera</taxon>
        <taxon>Orthoptera</taxon>
        <taxon>Ensifera</taxon>
        <taxon>Gryllidea</taxon>
        <taxon>Grylloidea</taxon>
        <taxon>Gryllidae</taxon>
        <taxon>Gryllinae</taxon>
        <taxon>Gryllus</taxon>
    </lineage>
</organism>
<dbReference type="SUPFAM" id="SSF56112">
    <property type="entry name" value="Protein kinase-like (PK-like)"/>
    <property type="match status" value="1"/>
</dbReference>
<evidence type="ECO:0000313" key="3">
    <source>
        <dbReference type="Proteomes" id="UP001378592"/>
    </source>
</evidence>
<dbReference type="Proteomes" id="UP001378592">
    <property type="component" value="Unassembled WGS sequence"/>
</dbReference>
<comment type="caution">
    <text evidence="2">The sequence shown here is derived from an EMBL/GenBank/DDBJ whole genome shotgun (WGS) entry which is preliminary data.</text>
</comment>
<dbReference type="PANTHER" id="PTHR11012:SF56">
    <property type="entry name" value="CHK KINASE-LIKE DOMAIN-CONTAINING PROTEIN-RELATED"/>
    <property type="match status" value="1"/>
</dbReference>
<dbReference type="InterPro" id="IPR015897">
    <property type="entry name" value="CHK_kinase-like"/>
</dbReference>
<dbReference type="InterPro" id="IPR004119">
    <property type="entry name" value="EcKL"/>
</dbReference>
<evidence type="ECO:0000313" key="2">
    <source>
        <dbReference type="EMBL" id="KAK7869212.1"/>
    </source>
</evidence>